<organism evidence="1 2">
    <name type="scientific">Aquimarina addita</name>
    <dbReference type="NCBI Taxonomy" id="870485"/>
    <lineage>
        <taxon>Bacteria</taxon>
        <taxon>Pseudomonadati</taxon>
        <taxon>Bacteroidota</taxon>
        <taxon>Flavobacteriia</taxon>
        <taxon>Flavobacteriales</taxon>
        <taxon>Flavobacteriaceae</taxon>
        <taxon>Aquimarina</taxon>
    </lineage>
</organism>
<keyword evidence="2" id="KW-1185">Reference proteome</keyword>
<dbReference type="Proteomes" id="UP001500459">
    <property type="component" value="Unassembled WGS sequence"/>
</dbReference>
<evidence type="ECO:0000313" key="1">
    <source>
        <dbReference type="EMBL" id="GAA3518062.1"/>
    </source>
</evidence>
<dbReference type="RefSeq" id="WP_344929689.1">
    <property type="nucleotide sequence ID" value="NZ_BAABCW010000019.1"/>
</dbReference>
<gene>
    <name evidence="1" type="ORF">GCM10022393_35220</name>
</gene>
<reference evidence="2" key="1">
    <citation type="journal article" date="2019" name="Int. J. Syst. Evol. Microbiol.">
        <title>The Global Catalogue of Microorganisms (GCM) 10K type strain sequencing project: providing services to taxonomists for standard genome sequencing and annotation.</title>
        <authorList>
            <consortium name="The Broad Institute Genomics Platform"/>
            <consortium name="The Broad Institute Genome Sequencing Center for Infectious Disease"/>
            <person name="Wu L."/>
            <person name="Ma J."/>
        </authorList>
    </citation>
    <scope>NUCLEOTIDE SEQUENCE [LARGE SCALE GENOMIC DNA]</scope>
    <source>
        <strain evidence="2">JCM 17106</strain>
    </source>
</reference>
<comment type="caution">
    <text evidence="1">The sequence shown here is derived from an EMBL/GenBank/DDBJ whole genome shotgun (WGS) entry which is preliminary data.</text>
</comment>
<evidence type="ECO:0000313" key="2">
    <source>
        <dbReference type="Proteomes" id="UP001500459"/>
    </source>
</evidence>
<name>A0ABP6UQG9_9FLAO</name>
<accession>A0ABP6UQG9</accession>
<dbReference type="EMBL" id="BAABCW010000019">
    <property type="protein sequence ID" value="GAA3518062.1"/>
    <property type="molecule type" value="Genomic_DNA"/>
</dbReference>
<protein>
    <submittedName>
        <fullName evidence="1">Uncharacterized protein</fullName>
    </submittedName>
</protein>
<sequence>MIESTESLKEFDDLILQLTKEFQIIAIIAYEQTTSATCRFAFFKEGKIVRSIIQAYLYTDDKIRVTENIGDKFNFEKYQHTTNVGDEVDDDELLSYYDDFQDWLKKLGFRWTKEYGTYHQYIHLEILKKK</sequence>
<proteinExistence type="predicted"/>